<dbReference type="Gene3D" id="3.40.640.10">
    <property type="entry name" value="Type I PLP-dependent aspartate aminotransferase-like (Major domain)"/>
    <property type="match status" value="1"/>
</dbReference>
<gene>
    <name evidence="1" type="ORF">SAMN02745193_00989</name>
</gene>
<dbReference type="OrthoDB" id="8556864at2"/>
<sequence length="487" mass="51428">MIAQFPDLHPDYYGQPGVAGLIDLLSSGGDARITLDPQTGLNRYLAAPYPRRTLAFASSTANDISAPAFDHLLALKAAGLPSHGAQLDELRRRILDAYGVDQHAGVVFAPSGTDLEFVALAAVGGRGQAGVHNILLGADEVGSGCVFSARGRYFAEETALGVATRPGDPVAGVDSVTLVDVPVRCDGGTARTSAQITDQIRTEVRRAGAEGRHALLHVVHGSKTGLILPKLAEIDALRAEFGDALSLVVDACQARIAGPAVREYLVRGAVVLLTGSKFMGGPPFSGFALVPGDVIARAAPLPHGFATLFRRCEWGDGWRGADQLPDIGNPGLALRLEASVFELERFSALGLDKIERVILAFQRAVRELLERRLGFSRVAPYAPGSTAQAADHPIEMLTLATLDISSHPAARSFDAARGLYHALDRDGLRLGQPVKCVRLGDGQWGGTLRVGLSMPQVCTLAALSDHALEVALFAQIRQFADALTVPA</sequence>
<name>A0A1M7S5A4_9SPHN</name>
<dbReference type="AlphaFoldDB" id="A0A1M7S5A4"/>
<reference evidence="2" key="1">
    <citation type="submission" date="2016-12" db="EMBL/GenBank/DDBJ databases">
        <authorList>
            <person name="Varghese N."/>
            <person name="Submissions S."/>
        </authorList>
    </citation>
    <scope>NUCLEOTIDE SEQUENCE [LARGE SCALE GENOMIC DNA]</scope>
    <source>
        <strain evidence="2">DSM 11032</strain>
    </source>
</reference>
<dbReference type="SUPFAM" id="SSF53383">
    <property type="entry name" value="PLP-dependent transferases"/>
    <property type="match status" value="1"/>
</dbReference>
<protein>
    <submittedName>
        <fullName evidence="1">Selenocysteine lyase/Cysteine desulfurase</fullName>
    </submittedName>
</protein>
<keyword evidence="2" id="KW-1185">Reference proteome</keyword>
<dbReference type="InterPro" id="IPR015424">
    <property type="entry name" value="PyrdxlP-dep_Trfase"/>
</dbReference>
<evidence type="ECO:0000313" key="1">
    <source>
        <dbReference type="EMBL" id="SHN53631.1"/>
    </source>
</evidence>
<dbReference type="RefSeq" id="WP_072673562.1">
    <property type="nucleotide sequence ID" value="NZ_FRDF01000005.1"/>
</dbReference>
<dbReference type="EMBL" id="FRDF01000005">
    <property type="protein sequence ID" value="SHN53631.1"/>
    <property type="molecule type" value="Genomic_DNA"/>
</dbReference>
<evidence type="ECO:0000313" key="2">
    <source>
        <dbReference type="Proteomes" id="UP000184391"/>
    </source>
</evidence>
<proteinExistence type="predicted"/>
<organism evidence="1 2">
    <name type="scientific">Erythrobacter sanguineus</name>
    <dbReference type="NCBI Taxonomy" id="198312"/>
    <lineage>
        <taxon>Bacteria</taxon>
        <taxon>Pseudomonadati</taxon>
        <taxon>Pseudomonadota</taxon>
        <taxon>Alphaproteobacteria</taxon>
        <taxon>Sphingomonadales</taxon>
        <taxon>Erythrobacteraceae</taxon>
        <taxon>Erythrobacter/Porphyrobacter group</taxon>
        <taxon>Erythrobacter</taxon>
    </lineage>
</organism>
<dbReference type="STRING" id="198312.SAMN02745193_00989"/>
<accession>A0A1M7S5A4</accession>
<dbReference type="GO" id="GO:0016829">
    <property type="term" value="F:lyase activity"/>
    <property type="evidence" value="ECO:0007669"/>
    <property type="project" value="UniProtKB-KW"/>
</dbReference>
<dbReference type="Proteomes" id="UP000184391">
    <property type="component" value="Unassembled WGS sequence"/>
</dbReference>
<keyword evidence="1" id="KW-0456">Lyase</keyword>
<dbReference type="InterPro" id="IPR015421">
    <property type="entry name" value="PyrdxlP-dep_Trfase_major"/>
</dbReference>